<keyword evidence="1" id="KW-1185">Reference proteome</keyword>
<evidence type="ECO:0000313" key="1">
    <source>
        <dbReference type="Proteomes" id="UP000887581"/>
    </source>
</evidence>
<dbReference type="InterPro" id="IPR019319">
    <property type="entry name" value="Plg-R(KT)"/>
</dbReference>
<protein>
    <submittedName>
        <fullName evidence="2">Plasminogen receptor (KT)</fullName>
    </submittedName>
</protein>
<proteinExistence type="predicted"/>
<dbReference type="AlphaFoldDB" id="A0A915PMM8"/>
<sequence>MIWTDLLNIYAKGKEEEEIEREIAFQEALDERKRAFQLASVEYAFPYKVVGSLAVTLISGMSAHRHKNLLHLIPVAIALPYMAYETDVYFGQKIGKLQRRADLLYRKRLAEHGSHLMVADVKQRLKELQEGSDVE</sequence>
<dbReference type="Proteomes" id="UP000887581">
    <property type="component" value="Unplaced"/>
</dbReference>
<accession>A0A915PMM8</accession>
<organism evidence="1 2">
    <name type="scientific">Setaria digitata</name>
    <dbReference type="NCBI Taxonomy" id="48799"/>
    <lineage>
        <taxon>Eukaryota</taxon>
        <taxon>Metazoa</taxon>
        <taxon>Ecdysozoa</taxon>
        <taxon>Nematoda</taxon>
        <taxon>Chromadorea</taxon>
        <taxon>Rhabditida</taxon>
        <taxon>Spirurina</taxon>
        <taxon>Spiruromorpha</taxon>
        <taxon>Filarioidea</taxon>
        <taxon>Setariidae</taxon>
        <taxon>Setaria</taxon>
    </lineage>
</organism>
<reference evidence="2" key="1">
    <citation type="submission" date="2022-11" db="UniProtKB">
        <authorList>
            <consortium name="WormBaseParasite"/>
        </authorList>
    </citation>
    <scope>IDENTIFICATION</scope>
</reference>
<dbReference type="WBParaSite" id="sdigi.contig157.g5386.t1">
    <property type="protein sequence ID" value="sdigi.contig157.g5386.t1"/>
    <property type="gene ID" value="sdigi.contig157.g5386"/>
</dbReference>
<name>A0A915PMM8_9BILA</name>
<dbReference type="GO" id="GO:0005886">
    <property type="term" value="C:plasma membrane"/>
    <property type="evidence" value="ECO:0007669"/>
    <property type="project" value="InterPro"/>
</dbReference>
<evidence type="ECO:0000313" key="2">
    <source>
        <dbReference type="WBParaSite" id="sdigi.contig157.g5386.t1"/>
    </source>
</evidence>
<dbReference type="Pfam" id="PF10166">
    <property type="entry name" value="DUF2368"/>
    <property type="match status" value="1"/>
</dbReference>